<dbReference type="Proteomes" id="UP000271868">
    <property type="component" value="Unassembled WGS sequence"/>
</dbReference>
<comment type="caution">
    <text evidence="1">The sequence shown here is derived from an EMBL/GenBank/DDBJ whole genome shotgun (WGS) entry which is preliminary data.</text>
</comment>
<protein>
    <submittedName>
        <fullName evidence="1">Uncharacterized protein</fullName>
    </submittedName>
</protein>
<evidence type="ECO:0000313" key="2">
    <source>
        <dbReference type="Proteomes" id="UP000271868"/>
    </source>
</evidence>
<dbReference type="AlphaFoldDB" id="A0AAX1WXR3"/>
<name>A0AAX1WXR3_9BURK</name>
<evidence type="ECO:0000313" key="1">
    <source>
        <dbReference type="EMBL" id="ROR50357.1"/>
    </source>
</evidence>
<sequence>MNGYPLSRCAASPWKGDGALCCGAALAGRSAVCAAPVVRVAGNAHALEHCHE</sequence>
<reference evidence="1 2" key="1">
    <citation type="submission" date="2018-11" db="EMBL/GenBank/DDBJ databases">
        <title>Genomic Encyclopedia of Type Strains, Phase IV (KMG-IV): sequencing the most valuable type-strain genomes for metagenomic binning, comparative biology and taxonomic classification.</title>
        <authorList>
            <person name="Goeker M."/>
        </authorList>
    </citation>
    <scope>NUCLEOTIDE SEQUENCE [LARGE SCALE GENOMIC DNA]</scope>
    <source>
        <strain evidence="1 2">DSM 15985</strain>
    </source>
</reference>
<proteinExistence type="predicted"/>
<dbReference type="EMBL" id="RJVL01000001">
    <property type="protein sequence ID" value="ROR50357.1"/>
    <property type="molecule type" value="Genomic_DNA"/>
</dbReference>
<gene>
    <name evidence="1" type="ORF">EDC60_0108</name>
</gene>
<organism evidence="1 2">
    <name type="scientific">Diaphorobacter nitroreducens</name>
    <dbReference type="NCBI Taxonomy" id="164759"/>
    <lineage>
        <taxon>Bacteria</taxon>
        <taxon>Pseudomonadati</taxon>
        <taxon>Pseudomonadota</taxon>
        <taxon>Betaproteobacteria</taxon>
        <taxon>Burkholderiales</taxon>
        <taxon>Comamonadaceae</taxon>
        <taxon>Diaphorobacter</taxon>
    </lineage>
</organism>
<keyword evidence="2" id="KW-1185">Reference proteome</keyword>
<accession>A0AAX1WXR3</accession>